<comment type="caution">
    <text evidence="1">The sequence shown here is derived from an EMBL/GenBank/DDBJ whole genome shotgun (WGS) entry which is preliminary data.</text>
</comment>
<reference evidence="1 2" key="1">
    <citation type="submission" date="2015-11" db="EMBL/GenBank/DDBJ databases">
        <title>Expanding the genomic diversity of Burkholderia species for the development of highly accurate diagnostics.</title>
        <authorList>
            <person name="Sahl J."/>
            <person name="Keim P."/>
            <person name="Wagner D."/>
        </authorList>
    </citation>
    <scope>NUCLEOTIDE SEQUENCE [LARGE SCALE GENOMIC DNA]</scope>
    <source>
        <strain evidence="1 2">MSMB793WGS</strain>
    </source>
</reference>
<dbReference type="AlphaFoldDB" id="A0A108E5M2"/>
<dbReference type="Proteomes" id="UP000068016">
    <property type="component" value="Unassembled WGS sequence"/>
</dbReference>
<gene>
    <name evidence="1" type="ORF">WT83_29970</name>
</gene>
<accession>A0A108E5M2</accession>
<name>A0A108E5M2_9BURK</name>
<organism evidence="1 2">
    <name type="scientific">Burkholderia territorii</name>
    <dbReference type="NCBI Taxonomy" id="1503055"/>
    <lineage>
        <taxon>Bacteria</taxon>
        <taxon>Pseudomonadati</taxon>
        <taxon>Pseudomonadota</taxon>
        <taxon>Betaproteobacteria</taxon>
        <taxon>Burkholderiales</taxon>
        <taxon>Burkholderiaceae</taxon>
        <taxon>Burkholderia</taxon>
        <taxon>Burkholderia cepacia complex</taxon>
    </lineage>
</organism>
<protein>
    <submittedName>
        <fullName evidence="1">Uncharacterized protein</fullName>
    </submittedName>
</protein>
<proteinExistence type="predicted"/>
<sequence length="107" mass="11727">MIEVHACRPASAYVIQLAPVSSTGVLYAPSVSVSVQARSALTGSNRSVRLETDDISHDFRLADIMVDAREMRCLRVADERAPHCREGFTLMLEEGMAEQLAAYRAST</sequence>
<evidence type="ECO:0000313" key="2">
    <source>
        <dbReference type="Proteomes" id="UP000068016"/>
    </source>
</evidence>
<evidence type="ECO:0000313" key="1">
    <source>
        <dbReference type="EMBL" id="KWN05138.1"/>
    </source>
</evidence>
<dbReference type="RefSeq" id="WP_060348752.1">
    <property type="nucleotide sequence ID" value="NZ_LPLZ01000086.1"/>
</dbReference>
<dbReference type="EMBL" id="LPLZ01000086">
    <property type="protein sequence ID" value="KWN05138.1"/>
    <property type="molecule type" value="Genomic_DNA"/>
</dbReference>